<proteinExistence type="predicted"/>
<name>A0A0N1H5T0_9EURO</name>
<gene>
    <name evidence="1" type="ORF">AB675_1506</name>
</gene>
<keyword evidence="2" id="KW-1185">Reference proteome</keyword>
<dbReference type="GeneID" id="28733283"/>
<sequence>MSPDPNAPWTGPAAKDMLATHTLAQEIINRHEDPCPVLGGSELELLRDYVMDASLAHARELLKDRGMIDEDGDGLGLRAQGKNSLIGYCIVRNLDVERRGDAAKGPGFGTALTSEEIDLLKDWFQKGAAEDRIEGWKAGRKECE</sequence>
<dbReference type="OrthoDB" id="3523319at2759"/>
<evidence type="ECO:0000313" key="1">
    <source>
        <dbReference type="EMBL" id="KPI37220.1"/>
    </source>
</evidence>
<dbReference type="RefSeq" id="XP_017997183.1">
    <property type="nucleotide sequence ID" value="XM_018141403.1"/>
</dbReference>
<dbReference type="AlphaFoldDB" id="A0A0N1H5T0"/>
<dbReference type="Proteomes" id="UP000038010">
    <property type="component" value="Unassembled WGS sequence"/>
</dbReference>
<dbReference type="VEuPathDB" id="FungiDB:AB675_1506"/>
<accession>A0A0N1H5T0</accession>
<protein>
    <submittedName>
        <fullName evidence="1">Uncharacterized protein</fullName>
    </submittedName>
</protein>
<comment type="caution">
    <text evidence="1">The sequence shown here is derived from an EMBL/GenBank/DDBJ whole genome shotgun (WGS) entry which is preliminary data.</text>
</comment>
<dbReference type="EMBL" id="LFJN01000025">
    <property type="protein sequence ID" value="KPI37220.1"/>
    <property type="molecule type" value="Genomic_DNA"/>
</dbReference>
<organism evidence="1 2">
    <name type="scientific">Cyphellophora attinorum</name>
    <dbReference type="NCBI Taxonomy" id="1664694"/>
    <lineage>
        <taxon>Eukaryota</taxon>
        <taxon>Fungi</taxon>
        <taxon>Dikarya</taxon>
        <taxon>Ascomycota</taxon>
        <taxon>Pezizomycotina</taxon>
        <taxon>Eurotiomycetes</taxon>
        <taxon>Chaetothyriomycetidae</taxon>
        <taxon>Chaetothyriales</taxon>
        <taxon>Cyphellophoraceae</taxon>
        <taxon>Cyphellophora</taxon>
    </lineage>
</organism>
<reference evidence="1 2" key="1">
    <citation type="submission" date="2015-06" db="EMBL/GenBank/DDBJ databases">
        <title>Draft genome of the ant-associated black yeast Phialophora attae CBS 131958.</title>
        <authorList>
            <person name="Moreno L.F."/>
            <person name="Stielow B.J."/>
            <person name="de Hoog S."/>
            <person name="Vicente V.A."/>
            <person name="Weiss V.A."/>
            <person name="de Vries M."/>
            <person name="Cruz L.M."/>
            <person name="Souza E.M."/>
        </authorList>
    </citation>
    <scope>NUCLEOTIDE SEQUENCE [LARGE SCALE GENOMIC DNA]</scope>
    <source>
        <strain evidence="1 2">CBS 131958</strain>
    </source>
</reference>
<evidence type="ECO:0000313" key="2">
    <source>
        <dbReference type="Proteomes" id="UP000038010"/>
    </source>
</evidence>